<dbReference type="PANTHER" id="PTHR11937">
    <property type="entry name" value="ACTIN"/>
    <property type="match status" value="1"/>
</dbReference>
<dbReference type="Pfam" id="PF00022">
    <property type="entry name" value="Actin"/>
    <property type="match status" value="1"/>
</dbReference>
<dbReference type="PRINTS" id="PR00190">
    <property type="entry name" value="ACTIN"/>
</dbReference>
<evidence type="ECO:0000256" key="6">
    <source>
        <dbReference type="ARBA" id="ARBA00038483"/>
    </source>
</evidence>
<evidence type="ECO:0000256" key="2">
    <source>
        <dbReference type="ARBA" id="ARBA00022490"/>
    </source>
</evidence>
<dbReference type="Gene3D" id="3.30.420.40">
    <property type="match status" value="2"/>
</dbReference>
<evidence type="ECO:0000256" key="5">
    <source>
        <dbReference type="ARBA" id="ARBA00023212"/>
    </source>
</evidence>
<dbReference type="CDD" id="cd10216">
    <property type="entry name" value="ASKHA_NBD_Arp1"/>
    <property type="match status" value="1"/>
</dbReference>
<organism evidence="7 8">
    <name type="scientific">Zasmidium cellare ATCC 36951</name>
    <dbReference type="NCBI Taxonomy" id="1080233"/>
    <lineage>
        <taxon>Eukaryota</taxon>
        <taxon>Fungi</taxon>
        <taxon>Dikarya</taxon>
        <taxon>Ascomycota</taxon>
        <taxon>Pezizomycotina</taxon>
        <taxon>Dothideomycetes</taxon>
        <taxon>Dothideomycetidae</taxon>
        <taxon>Mycosphaerellales</taxon>
        <taxon>Mycosphaerellaceae</taxon>
        <taxon>Zasmidium</taxon>
    </lineage>
</organism>
<dbReference type="PROSITE" id="PS01132">
    <property type="entry name" value="ACTINS_ACT_LIKE"/>
    <property type="match status" value="1"/>
</dbReference>
<evidence type="ECO:0000256" key="3">
    <source>
        <dbReference type="ARBA" id="ARBA00022741"/>
    </source>
</evidence>
<keyword evidence="3" id="KW-0547">Nucleotide-binding</keyword>
<comment type="subcellular location">
    <subcellularLocation>
        <location evidence="1">Cytoplasm</location>
        <location evidence="1">Cytoskeleton</location>
    </subcellularLocation>
</comment>
<dbReference type="RefSeq" id="XP_033671130.1">
    <property type="nucleotide sequence ID" value="XM_033811955.1"/>
</dbReference>
<dbReference type="Gene3D" id="3.90.640.10">
    <property type="entry name" value="Actin, Chain A, domain 4"/>
    <property type="match status" value="1"/>
</dbReference>
<reference evidence="7" key="1">
    <citation type="journal article" date="2020" name="Stud. Mycol.">
        <title>101 Dothideomycetes genomes: a test case for predicting lifestyles and emergence of pathogens.</title>
        <authorList>
            <person name="Haridas S."/>
            <person name="Albert R."/>
            <person name="Binder M."/>
            <person name="Bloem J."/>
            <person name="Labutti K."/>
            <person name="Salamov A."/>
            <person name="Andreopoulos B."/>
            <person name="Baker S."/>
            <person name="Barry K."/>
            <person name="Bills G."/>
            <person name="Bluhm B."/>
            <person name="Cannon C."/>
            <person name="Castanera R."/>
            <person name="Culley D."/>
            <person name="Daum C."/>
            <person name="Ezra D."/>
            <person name="Gonzalez J."/>
            <person name="Henrissat B."/>
            <person name="Kuo A."/>
            <person name="Liang C."/>
            <person name="Lipzen A."/>
            <person name="Lutzoni F."/>
            <person name="Magnuson J."/>
            <person name="Mondo S."/>
            <person name="Nolan M."/>
            <person name="Ohm R."/>
            <person name="Pangilinan J."/>
            <person name="Park H.-J."/>
            <person name="Ramirez L."/>
            <person name="Alfaro M."/>
            <person name="Sun H."/>
            <person name="Tritt A."/>
            <person name="Yoshinaga Y."/>
            <person name="Zwiers L.-H."/>
            <person name="Turgeon B."/>
            <person name="Goodwin S."/>
            <person name="Spatafora J."/>
            <person name="Crous P."/>
            <person name="Grigoriev I."/>
        </authorList>
    </citation>
    <scope>NUCLEOTIDE SEQUENCE</scope>
    <source>
        <strain evidence="7">ATCC 36951</strain>
    </source>
</reference>
<dbReference type="InterPro" id="IPR020902">
    <property type="entry name" value="Actin/actin-like_CS"/>
</dbReference>
<dbReference type="GO" id="GO:0005524">
    <property type="term" value="F:ATP binding"/>
    <property type="evidence" value="ECO:0007669"/>
    <property type="project" value="UniProtKB-KW"/>
</dbReference>
<comment type="similarity">
    <text evidence="6">Belongs to the actin family. ARP1 subfamily.</text>
</comment>
<evidence type="ECO:0000256" key="1">
    <source>
        <dbReference type="ARBA" id="ARBA00004245"/>
    </source>
</evidence>
<dbReference type="Proteomes" id="UP000799537">
    <property type="component" value="Unassembled WGS sequence"/>
</dbReference>
<evidence type="ECO:0000313" key="7">
    <source>
        <dbReference type="EMBL" id="KAF2170241.1"/>
    </source>
</evidence>
<protein>
    <recommendedName>
        <fullName evidence="9">Actin-like protein</fullName>
    </recommendedName>
</protein>
<keyword evidence="5" id="KW-0206">Cytoskeleton</keyword>
<dbReference type="InterPro" id="IPR004000">
    <property type="entry name" value="Actin"/>
</dbReference>
<name>A0A6A6CT13_ZASCE</name>
<dbReference type="InterPro" id="IPR043129">
    <property type="entry name" value="ATPase_NBD"/>
</dbReference>
<dbReference type="GO" id="GO:0005856">
    <property type="term" value="C:cytoskeleton"/>
    <property type="evidence" value="ECO:0007669"/>
    <property type="project" value="UniProtKB-SubCell"/>
</dbReference>
<dbReference type="FunFam" id="3.90.640.10:FF:000015">
    <property type="entry name" value="Actin-like protein"/>
    <property type="match status" value="1"/>
</dbReference>
<dbReference type="SMART" id="SM00268">
    <property type="entry name" value="ACTIN"/>
    <property type="match status" value="1"/>
</dbReference>
<dbReference type="EMBL" id="ML993586">
    <property type="protein sequence ID" value="KAF2170241.1"/>
    <property type="molecule type" value="Genomic_DNA"/>
</dbReference>
<accession>A0A6A6CT13</accession>
<evidence type="ECO:0008006" key="9">
    <source>
        <dbReference type="Google" id="ProtNLM"/>
    </source>
</evidence>
<dbReference type="GeneID" id="54565227"/>
<keyword evidence="8" id="KW-1185">Reference proteome</keyword>
<keyword evidence="4" id="KW-0067">ATP-binding</keyword>
<evidence type="ECO:0000313" key="8">
    <source>
        <dbReference type="Proteomes" id="UP000799537"/>
    </source>
</evidence>
<evidence type="ECO:0000256" key="4">
    <source>
        <dbReference type="ARBA" id="ARBA00022840"/>
    </source>
</evidence>
<keyword evidence="2" id="KW-0963">Cytoplasm</keyword>
<proteinExistence type="inferred from homology"/>
<gene>
    <name evidence="7" type="ORF">M409DRAFT_51981</name>
</gene>
<dbReference type="AlphaFoldDB" id="A0A6A6CT13"/>
<sequence>MADLHNTPIVIDNGSGTIRAGYAGEDSPRCFFPSFVGRPKHTRVLAGGLEGDFFIGNRAQELRGLLKIRYPLEHGIVTDWEDMEKIWQHIYTDELKTLSEEHPVLLTEAPLNPRANRDTAAQILFETFNVPALYTSIQAVLSLYASGRTTGIVLDAGDGVSHAVPVFEGFAIPNSIRRIDVAGRDVTEELQKLLRKSGHVFHTSAEKEIVKNIKEKTCYVALDPKKEEKDWHSASNRSGESKVSDYVLPDGKKLKIGPERFRAPEILFDPELIGLEWPGLHQIVVDSITRTDMDLRKQLFGNIVLSGGSTMIKGFGDRLLHEVQRLAVKDMRIKIFAPPERLYSTWIGGSILAGLSTFRKMYVTIDDWHENPDIIHQKFA</sequence>
<dbReference type="OrthoDB" id="5132116at2759"/>
<dbReference type="FunFam" id="3.30.420.40:FF:000018">
    <property type="entry name" value="Actin-like protein (Centractin)"/>
    <property type="match status" value="1"/>
</dbReference>
<dbReference type="SUPFAM" id="SSF53067">
    <property type="entry name" value="Actin-like ATPase domain"/>
    <property type="match status" value="2"/>
</dbReference>